<dbReference type="Pfam" id="PF13091">
    <property type="entry name" value="PLDc_2"/>
    <property type="match status" value="1"/>
</dbReference>
<dbReference type="PROSITE" id="PS50035">
    <property type="entry name" value="PLD"/>
    <property type="match status" value="1"/>
</dbReference>
<evidence type="ECO:0000259" key="8">
    <source>
        <dbReference type="PROSITE" id="PS50035"/>
    </source>
</evidence>
<dbReference type="GO" id="GO:0016891">
    <property type="term" value="F:RNA endonuclease activity producing 5'-phosphomonoesters, hydrolytic mechanism"/>
    <property type="evidence" value="ECO:0007669"/>
    <property type="project" value="TreeGrafter"/>
</dbReference>
<dbReference type="RefSeq" id="WP_411813613.1">
    <property type="nucleotide sequence ID" value="NZ_CP013971.1"/>
</dbReference>
<comment type="similarity">
    <text evidence="2">Belongs to the phospholipase D family.</text>
</comment>
<comment type="catalytic activity">
    <reaction evidence="1">
        <text>a 1,2-diacyl-sn-glycero-3-phosphocholine + H2O = a 1,2-diacyl-sn-glycero-3-phosphate + choline + H(+)</text>
        <dbReference type="Rhea" id="RHEA:14445"/>
        <dbReference type="ChEBI" id="CHEBI:15354"/>
        <dbReference type="ChEBI" id="CHEBI:15377"/>
        <dbReference type="ChEBI" id="CHEBI:15378"/>
        <dbReference type="ChEBI" id="CHEBI:57643"/>
        <dbReference type="ChEBI" id="CHEBI:58608"/>
        <dbReference type="EC" id="3.1.4.4"/>
    </reaction>
</comment>
<dbReference type="GO" id="GO:0006793">
    <property type="term" value="P:phosphorus metabolic process"/>
    <property type="evidence" value="ECO:0007669"/>
    <property type="project" value="UniProtKB-ARBA"/>
</dbReference>
<dbReference type="EMBL" id="CP013971">
    <property type="protein sequence ID" value="AXF78953.1"/>
    <property type="molecule type" value="Genomic_DNA"/>
</dbReference>
<dbReference type="Proteomes" id="UP000264980">
    <property type="component" value="Plasmid unnamed1"/>
</dbReference>
<protein>
    <recommendedName>
        <fullName evidence="3">phospholipase D</fullName>
        <ecNumber evidence="3">3.1.4.4</ecNumber>
    </recommendedName>
</protein>
<feature type="domain" description="PLD phosphodiesterase" evidence="8">
    <location>
        <begin position="111"/>
        <end position="138"/>
    </location>
</feature>
<evidence type="ECO:0000256" key="4">
    <source>
        <dbReference type="ARBA" id="ARBA00022801"/>
    </source>
</evidence>
<feature type="signal peptide" evidence="7">
    <location>
        <begin position="1"/>
        <end position="24"/>
    </location>
</feature>
<sequence>MTGTRTSRLTLLLTTLLLPLSSIASEVRITTGFSPGGSAIENILTAINSARQSIDVAAYSFTSKPVAIALDNASQRGIKVRVVADAKDNRGRYSAVTWLKHKGIPVRLNDRYAIQHNKFMVIDGVTTQTGSFNYTSSAVKRNAENTVVIWNEPSTAQAYQGEFNRLWSEGTD</sequence>
<proteinExistence type="inferred from homology"/>
<keyword evidence="7" id="KW-0732">Signal</keyword>
<dbReference type="PANTHER" id="PTHR43856:SF1">
    <property type="entry name" value="MITOCHONDRIAL CARDIOLIPIN HYDROLASE"/>
    <property type="match status" value="1"/>
</dbReference>
<evidence type="ECO:0000313" key="10">
    <source>
        <dbReference type="Proteomes" id="UP000264980"/>
    </source>
</evidence>
<evidence type="ECO:0000256" key="5">
    <source>
        <dbReference type="ARBA" id="ARBA00022963"/>
    </source>
</evidence>
<geneLocation type="plasmid" evidence="9 10">
    <name>unnamed1</name>
</geneLocation>
<evidence type="ECO:0000256" key="7">
    <source>
        <dbReference type="SAM" id="SignalP"/>
    </source>
</evidence>
<dbReference type="SMART" id="SM00155">
    <property type="entry name" value="PLDc"/>
    <property type="match status" value="1"/>
</dbReference>
<dbReference type="EC" id="3.1.4.4" evidence="3"/>
<keyword evidence="4" id="KW-0378">Hydrolase</keyword>
<evidence type="ECO:0000256" key="6">
    <source>
        <dbReference type="ARBA" id="ARBA00023098"/>
    </source>
</evidence>
<organism evidence="9 10">
    <name type="scientific">Erwinia tracheiphila</name>
    <dbReference type="NCBI Taxonomy" id="65700"/>
    <lineage>
        <taxon>Bacteria</taxon>
        <taxon>Pseudomonadati</taxon>
        <taxon>Pseudomonadota</taxon>
        <taxon>Gammaproteobacteria</taxon>
        <taxon>Enterobacterales</taxon>
        <taxon>Erwiniaceae</taxon>
        <taxon>Erwinia</taxon>
    </lineage>
</organism>
<evidence type="ECO:0000313" key="9">
    <source>
        <dbReference type="EMBL" id="AXF78953.1"/>
    </source>
</evidence>
<dbReference type="SUPFAM" id="SSF56024">
    <property type="entry name" value="Phospholipase D/nuclease"/>
    <property type="match status" value="1"/>
</dbReference>
<accession>A0A345CZT6</accession>
<dbReference type="GO" id="GO:0004630">
    <property type="term" value="F:phospholipase D activity"/>
    <property type="evidence" value="ECO:0007669"/>
    <property type="project" value="UniProtKB-EC"/>
</dbReference>
<keyword evidence="5" id="KW-0442">Lipid degradation</keyword>
<dbReference type="InterPro" id="IPR025202">
    <property type="entry name" value="PLD-like_dom"/>
</dbReference>
<dbReference type="InterPro" id="IPR001736">
    <property type="entry name" value="PLipase_D/transphosphatidylase"/>
</dbReference>
<evidence type="ECO:0000256" key="1">
    <source>
        <dbReference type="ARBA" id="ARBA00000798"/>
    </source>
</evidence>
<dbReference type="Gene3D" id="3.30.870.10">
    <property type="entry name" value="Endonuclease Chain A"/>
    <property type="match status" value="1"/>
</dbReference>
<dbReference type="PANTHER" id="PTHR43856">
    <property type="entry name" value="CARDIOLIPIN HYDROLASE"/>
    <property type="match status" value="1"/>
</dbReference>
<gene>
    <name evidence="9" type="ORF">AV903_26170</name>
</gene>
<reference evidence="9 10" key="1">
    <citation type="submission" date="2016-01" db="EMBL/GenBank/DDBJ databases">
        <authorList>
            <person name="Oliw E.H."/>
        </authorList>
    </citation>
    <scope>NUCLEOTIDE SEQUENCE [LARGE SCALE GENOMIC DNA]</scope>
    <source>
        <strain evidence="9 10">MDcuke</strain>
        <plasmid evidence="9 10">unnamed1</plasmid>
    </source>
</reference>
<keyword evidence="9" id="KW-0614">Plasmid</keyword>
<name>A0A345CZT6_9GAMM</name>
<evidence type="ECO:0000256" key="2">
    <source>
        <dbReference type="ARBA" id="ARBA00008664"/>
    </source>
</evidence>
<evidence type="ECO:0000256" key="3">
    <source>
        <dbReference type="ARBA" id="ARBA00012027"/>
    </source>
</evidence>
<dbReference type="AlphaFoldDB" id="A0A345CZT6"/>
<keyword evidence="6" id="KW-0443">Lipid metabolism</keyword>
<dbReference type="GO" id="GO:0016042">
    <property type="term" value="P:lipid catabolic process"/>
    <property type="evidence" value="ECO:0007669"/>
    <property type="project" value="UniProtKB-KW"/>
</dbReference>
<feature type="chain" id="PRO_5016857150" description="phospholipase D" evidence="7">
    <location>
        <begin position="25"/>
        <end position="172"/>
    </location>
</feature>
<dbReference type="InterPro" id="IPR051406">
    <property type="entry name" value="PLD_domain"/>
</dbReference>
<dbReference type="CDD" id="cd09170">
    <property type="entry name" value="PLDc_Nuc"/>
    <property type="match status" value="1"/>
</dbReference>